<dbReference type="EMBL" id="ML978130">
    <property type="protein sequence ID" value="KAF2095840.1"/>
    <property type="molecule type" value="Genomic_DNA"/>
</dbReference>
<dbReference type="AlphaFoldDB" id="A0A9P4I6E2"/>
<feature type="compositionally biased region" description="Basic and acidic residues" evidence="1">
    <location>
        <begin position="270"/>
        <end position="281"/>
    </location>
</feature>
<feature type="region of interest" description="Disordered" evidence="1">
    <location>
        <begin position="204"/>
        <end position="308"/>
    </location>
</feature>
<feature type="compositionally biased region" description="Low complexity" evidence="1">
    <location>
        <begin position="1"/>
        <end position="20"/>
    </location>
</feature>
<evidence type="ECO:0000256" key="1">
    <source>
        <dbReference type="SAM" id="MobiDB-lite"/>
    </source>
</evidence>
<organism evidence="2 3">
    <name type="scientific">Rhizodiscina lignyota</name>
    <dbReference type="NCBI Taxonomy" id="1504668"/>
    <lineage>
        <taxon>Eukaryota</taxon>
        <taxon>Fungi</taxon>
        <taxon>Dikarya</taxon>
        <taxon>Ascomycota</taxon>
        <taxon>Pezizomycotina</taxon>
        <taxon>Dothideomycetes</taxon>
        <taxon>Pleosporomycetidae</taxon>
        <taxon>Aulographales</taxon>
        <taxon>Rhizodiscinaceae</taxon>
        <taxon>Rhizodiscina</taxon>
    </lineage>
</organism>
<feature type="compositionally biased region" description="Low complexity" evidence="1">
    <location>
        <begin position="235"/>
        <end position="258"/>
    </location>
</feature>
<dbReference type="OrthoDB" id="5339332at2759"/>
<evidence type="ECO:0000313" key="3">
    <source>
        <dbReference type="Proteomes" id="UP000799772"/>
    </source>
</evidence>
<feature type="region of interest" description="Disordered" evidence="1">
    <location>
        <begin position="1"/>
        <end position="160"/>
    </location>
</feature>
<gene>
    <name evidence="2" type="ORF">NA57DRAFT_78617</name>
</gene>
<protein>
    <submittedName>
        <fullName evidence="2">Uncharacterized protein</fullName>
    </submittedName>
</protein>
<name>A0A9P4I6E2_9PEZI</name>
<dbReference type="Proteomes" id="UP000799772">
    <property type="component" value="Unassembled WGS sequence"/>
</dbReference>
<proteinExistence type="predicted"/>
<feature type="region of interest" description="Disordered" evidence="1">
    <location>
        <begin position="339"/>
        <end position="380"/>
    </location>
</feature>
<feature type="compositionally biased region" description="Low complexity" evidence="1">
    <location>
        <begin position="53"/>
        <end position="63"/>
    </location>
</feature>
<feature type="compositionally biased region" description="Polar residues" evidence="1">
    <location>
        <begin position="92"/>
        <end position="107"/>
    </location>
</feature>
<evidence type="ECO:0000313" key="2">
    <source>
        <dbReference type="EMBL" id="KAF2095840.1"/>
    </source>
</evidence>
<keyword evidence="3" id="KW-1185">Reference proteome</keyword>
<sequence>MAFQPPAGPVGQQGQAQRAPSEPSPEHSTQRPSSSHRLALSGRLLPNLFARNTSTTSATIETATRGRNERPAAPTLRQLQMNLPHRSRNRSVDVQSTASRSSVSTQPVIVRTYSGSRDRDASHKASRRLSKTREQTTSQAPIHTAMPSPPPPSDPKSTKLPSVEEFKFSLVLQAVEPDIHSAIDAIAEICARSRLSLADEYGAHLPPFTHSLPPMPRTRAMRGEGRSLAHGSGLTTVPETSSSSEHSSPSTTSGSGRTKISAYGSLTKVLTRDGKGSDSKSKQPMSKEAQEQGPSGSKREDAAQSSSIVMHGKGFAKPLLIRIASPKLSNEIASGPTMLLSTSLPADTEQENDQSTTKAHSKSRSWFPWISSSGEPNAEGKLKDLLRAANTKSSGPSVAPG</sequence>
<reference evidence="2" key="1">
    <citation type="journal article" date="2020" name="Stud. Mycol.">
        <title>101 Dothideomycetes genomes: a test case for predicting lifestyles and emergence of pathogens.</title>
        <authorList>
            <person name="Haridas S."/>
            <person name="Albert R."/>
            <person name="Binder M."/>
            <person name="Bloem J."/>
            <person name="Labutti K."/>
            <person name="Salamov A."/>
            <person name="Andreopoulos B."/>
            <person name="Baker S."/>
            <person name="Barry K."/>
            <person name="Bills G."/>
            <person name="Bluhm B."/>
            <person name="Cannon C."/>
            <person name="Castanera R."/>
            <person name="Culley D."/>
            <person name="Daum C."/>
            <person name="Ezra D."/>
            <person name="Gonzalez J."/>
            <person name="Henrissat B."/>
            <person name="Kuo A."/>
            <person name="Liang C."/>
            <person name="Lipzen A."/>
            <person name="Lutzoni F."/>
            <person name="Magnuson J."/>
            <person name="Mondo S."/>
            <person name="Nolan M."/>
            <person name="Ohm R."/>
            <person name="Pangilinan J."/>
            <person name="Park H.-J."/>
            <person name="Ramirez L."/>
            <person name="Alfaro M."/>
            <person name="Sun H."/>
            <person name="Tritt A."/>
            <person name="Yoshinaga Y."/>
            <person name="Zwiers L.-H."/>
            <person name="Turgeon B."/>
            <person name="Goodwin S."/>
            <person name="Spatafora J."/>
            <person name="Crous P."/>
            <person name="Grigoriev I."/>
        </authorList>
    </citation>
    <scope>NUCLEOTIDE SEQUENCE</scope>
    <source>
        <strain evidence="2">CBS 133067</strain>
    </source>
</reference>
<comment type="caution">
    <text evidence="2">The sequence shown here is derived from an EMBL/GenBank/DDBJ whole genome shotgun (WGS) entry which is preliminary data.</text>
</comment>
<accession>A0A9P4I6E2</accession>